<evidence type="ECO:0000313" key="9">
    <source>
        <dbReference type="EMBL" id="ABR47060.1"/>
    </source>
</evidence>
<dbReference type="InterPro" id="IPR011010">
    <property type="entry name" value="DNA_brk_join_enz"/>
</dbReference>
<evidence type="ECO:0000313" key="10">
    <source>
        <dbReference type="Proteomes" id="UP000001572"/>
    </source>
</evidence>
<organism evidence="9 10">
    <name type="scientific">Alkaliphilus metalliredigens (strain QYMF)</name>
    <dbReference type="NCBI Taxonomy" id="293826"/>
    <lineage>
        <taxon>Bacteria</taxon>
        <taxon>Bacillati</taxon>
        <taxon>Bacillota</taxon>
        <taxon>Clostridia</taxon>
        <taxon>Peptostreptococcales</taxon>
        <taxon>Natronincolaceae</taxon>
        <taxon>Alkaliphilus</taxon>
    </lineage>
</organism>
<reference evidence="10" key="1">
    <citation type="journal article" date="2016" name="Genome Announc.">
        <title>Complete genome sequence of Alkaliphilus metalliredigens strain QYMF, an alkaliphilic and metal-reducing bacterium isolated from borax-contaminated leachate ponds.</title>
        <authorList>
            <person name="Hwang C."/>
            <person name="Copeland A."/>
            <person name="Lucas S."/>
            <person name="Lapidus A."/>
            <person name="Barry K."/>
            <person name="Detter J.C."/>
            <person name="Glavina Del Rio T."/>
            <person name="Hammon N."/>
            <person name="Israni S."/>
            <person name="Dalin E."/>
            <person name="Tice H."/>
            <person name="Pitluck S."/>
            <person name="Chertkov O."/>
            <person name="Brettin T."/>
            <person name="Bruce D."/>
            <person name="Han C."/>
            <person name="Schmutz J."/>
            <person name="Larimer F."/>
            <person name="Land M.L."/>
            <person name="Hauser L."/>
            <person name="Kyrpides N."/>
            <person name="Mikhailova N."/>
            <person name="Ye Q."/>
            <person name="Zhou J."/>
            <person name="Richardson P."/>
            <person name="Fields M.W."/>
        </authorList>
    </citation>
    <scope>NUCLEOTIDE SEQUENCE [LARGE SCALE GENOMIC DNA]</scope>
    <source>
        <strain evidence="10">QYMF</strain>
    </source>
</reference>
<evidence type="ECO:0000256" key="3">
    <source>
        <dbReference type="ARBA" id="ARBA00022908"/>
    </source>
</evidence>
<evidence type="ECO:0000256" key="1">
    <source>
        <dbReference type="ARBA" id="ARBA00003283"/>
    </source>
</evidence>
<dbReference type="Pfam" id="PF00589">
    <property type="entry name" value="Phage_integrase"/>
    <property type="match status" value="1"/>
</dbReference>
<dbReference type="Gene3D" id="1.10.443.10">
    <property type="entry name" value="Intergrase catalytic core"/>
    <property type="match status" value="1"/>
</dbReference>
<dbReference type="InterPro" id="IPR004107">
    <property type="entry name" value="Integrase_SAM-like_N"/>
</dbReference>
<dbReference type="AlphaFoldDB" id="A6TLJ2"/>
<dbReference type="InterPro" id="IPR002104">
    <property type="entry name" value="Integrase_catalytic"/>
</dbReference>
<feature type="domain" description="Tyr recombinase" evidence="7">
    <location>
        <begin position="169"/>
        <end position="367"/>
    </location>
</feature>
<dbReference type="HOGENOM" id="CLU_027562_17_6_9"/>
<feature type="domain" description="Core-binding (CB)" evidence="8">
    <location>
        <begin position="66"/>
        <end position="144"/>
    </location>
</feature>
<sequence>MNGSVRKRGNTWSYRIDLGIVDGSRKQKETGGFKKKSEAHSALRKAIDELENTGGVFEPTTISFSDYLNYFIENYIEIHLRENSQRARQHIIKNHIRPAFGNYKIMQITSQALQNFITKKSKAYSKNYISMIHATLSTAFKMAVEWEFIRINPMTRVKVPKRDDQEMDKEIKTLSPEEVNRCAERLQGTHHYIPFMIAFHTGLRAGEVSALQWSDIDFDNQMLSVTKRLDYSASKENWEFKPPKTRSSNRTIAIGNELITILKSHSINQKKNKLKYGKHYTENDFICTFENGEVVITKAIGRVSEIIIRDVKIDFNFHMLRHTHATMLLEAGINPKVVQERLGHSTVSITLDTYSHITIEFQKTAVLEYEKYLQKIKIAHES</sequence>
<dbReference type="InterPro" id="IPR028259">
    <property type="entry name" value="AP2-like_int_N"/>
</dbReference>
<evidence type="ECO:0000259" key="7">
    <source>
        <dbReference type="PROSITE" id="PS51898"/>
    </source>
</evidence>
<dbReference type="GO" id="GO:0015074">
    <property type="term" value="P:DNA integration"/>
    <property type="evidence" value="ECO:0007669"/>
    <property type="project" value="UniProtKB-KW"/>
</dbReference>
<dbReference type="RefSeq" id="WP_012062103.1">
    <property type="nucleotide sequence ID" value="NC_009633.1"/>
</dbReference>
<evidence type="ECO:0000256" key="4">
    <source>
        <dbReference type="ARBA" id="ARBA00023125"/>
    </source>
</evidence>
<dbReference type="InterPro" id="IPR010998">
    <property type="entry name" value="Integrase_recombinase_N"/>
</dbReference>
<keyword evidence="10" id="KW-1185">Reference proteome</keyword>
<dbReference type="Pfam" id="PF14657">
    <property type="entry name" value="Arm-DNA-bind_4"/>
    <property type="match status" value="1"/>
</dbReference>
<dbReference type="InterPro" id="IPR050090">
    <property type="entry name" value="Tyrosine_recombinase_XerCD"/>
</dbReference>
<dbReference type="GO" id="GO:0003677">
    <property type="term" value="F:DNA binding"/>
    <property type="evidence" value="ECO:0007669"/>
    <property type="project" value="UniProtKB-UniRule"/>
</dbReference>
<dbReference type="InterPro" id="IPR013762">
    <property type="entry name" value="Integrase-like_cat_sf"/>
</dbReference>
<dbReference type="InterPro" id="IPR044068">
    <property type="entry name" value="CB"/>
</dbReference>
<dbReference type="CDD" id="cd01189">
    <property type="entry name" value="INT_ICEBs1_C_like"/>
    <property type="match status" value="1"/>
</dbReference>
<gene>
    <name evidence="9" type="ordered locus">Amet_0835</name>
</gene>
<comment type="similarity">
    <text evidence="2">Belongs to the 'phage' integrase family.</text>
</comment>
<dbReference type="Pfam" id="PF14659">
    <property type="entry name" value="Phage_int_SAM_3"/>
    <property type="match status" value="1"/>
</dbReference>
<dbReference type="PANTHER" id="PTHR30349">
    <property type="entry name" value="PHAGE INTEGRASE-RELATED"/>
    <property type="match status" value="1"/>
</dbReference>
<keyword evidence="3" id="KW-0229">DNA integration</keyword>
<dbReference type="SUPFAM" id="SSF56349">
    <property type="entry name" value="DNA breaking-rejoining enzymes"/>
    <property type="match status" value="1"/>
</dbReference>
<dbReference type="PROSITE" id="PS51900">
    <property type="entry name" value="CB"/>
    <property type="match status" value="1"/>
</dbReference>
<evidence type="ECO:0000259" key="8">
    <source>
        <dbReference type="PROSITE" id="PS51900"/>
    </source>
</evidence>
<evidence type="ECO:0000256" key="5">
    <source>
        <dbReference type="ARBA" id="ARBA00023172"/>
    </source>
</evidence>
<dbReference type="Gene3D" id="1.10.150.130">
    <property type="match status" value="1"/>
</dbReference>
<keyword evidence="5" id="KW-0233">DNA recombination</keyword>
<dbReference type="STRING" id="293826.Amet_0835"/>
<evidence type="ECO:0000256" key="6">
    <source>
        <dbReference type="PROSITE-ProRule" id="PRU01248"/>
    </source>
</evidence>
<dbReference type="PANTHER" id="PTHR30349:SF64">
    <property type="entry name" value="PROPHAGE INTEGRASE INTD-RELATED"/>
    <property type="match status" value="1"/>
</dbReference>
<proteinExistence type="inferred from homology"/>
<dbReference type="OrthoDB" id="9785687at2"/>
<keyword evidence="4 6" id="KW-0238">DNA-binding</keyword>
<dbReference type="Proteomes" id="UP000001572">
    <property type="component" value="Chromosome"/>
</dbReference>
<comment type="function">
    <text evidence="1">Site-specific tyrosine recombinase, which acts by catalyzing the cutting and rejoining of the recombining DNA molecules.</text>
</comment>
<dbReference type="GO" id="GO:0006310">
    <property type="term" value="P:DNA recombination"/>
    <property type="evidence" value="ECO:0007669"/>
    <property type="project" value="UniProtKB-KW"/>
</dbReference>
<accession>A6TLJ2</accession>
<dbReference type="KEGG" id="amt:Amet_0835"/>
<name>A6TLJ2_ALKMQ</name>
<dbReference type="eggNOG" id="COG0582">
    <property type="taxonomic scope" value="Bacteria"/>
</dbReference>
<evidence type="ECO:0000256" key="2">
    <source>
        <dbReference type="ARBA" id="ARBA00008857"/>
    </source>
</evidence>
<dbReference type="PROSITE" id="PS51898">
    <property type="entry name" value="TYR_RECOMBINASE"/>
    <property type="match status" value="1"/>
</dbReference>
<dbReference type="EMBL" id="CP000724">
    <property type="protein sequence ID" value="ABR47060.1"/>
    <property type="molecule type" value="Genomic_DNA"/>
</dbReference>
<protein>
    <submittedName>
        <fullName evidence="9">Phage integrase family protein</fullName>
    </submittedName>
</protein>